<dbReference type="Proteomes" id="UP000018566">
    <property type="component" value="Plasmid pBMB0228"/>
</dbReference>
<keyword evidence="1" id="KW-0614">Plasmid</keyword>
<sequence>MFRLAKAKNQPNFGMQWKKDEDFLNEFLKEYCLIIVWRKTPFNFYKIIE</sequence>
<accession>A0A9W3K7R7</accession>
<proteinExistence type="predicted"/>
<name>A0A9W3K7R7_BACTU</name>
<evidence type="ECO:0000313" key="2">
    <source>
        <dbReference type="Proteomes" id="UP000018566"/>
    </source>
</evidence>
<gene>
    <name evidence="1" type="ORF">YBT1518_p00035</name>
</gene>
<dbReference type="KEGG" id="bthu:YBT1518_p00035"/>
<reference evidence="1 2" key="1">
    <citation type="submission" date="2011-01" db="EMBL/GenBank/DDBJ databases">
        <authorList>
            <person name="Sun M."/>
            <person name="Guo S."/>
            <person name="Wang P."/>
        </authorList>
    </citation>
    <scope>NUCLEOTIDE SEQUENCE [LARGE SCALE GENOMIC DNA]</scope>
    <source>
        <strain evidence="1 2">YBT-1518</strain>
        <plasmid evidence="1 2">pBMB0228</plasmid>
    </source>
</reference>
<protein>
    <submittedName>
        <fullName evidence="1">Uncharacterized protein</fullName>
    </submittedName>
</protein>
<evidence type="ECO:0000313" key="1">
    <source>
        <dbReference type="EMBL" id="AGC39292.1"/>
    </source>
</evidence>
<geneLocation type="plasmid" evidence="1 2">
    <name>pBMB0228</name>
</geneLocation>
<organism evidence="1 2">
    <name type="scientific">Bacillus thuringiensis YBT-1518</name>
    <dbReference type="NCBI Taxonomy" id="529122"/>
    <lineage>
        <taxon>Bacteria</taxon>
        <taxon>Bacillati</taxon>
        <taxon>Bacillota</taxon>
        <taxon>Bacilli</taxon>
        <taxon>Bacillales</taxon>
        <taxon>Bacillaceae</taxon>
        <taxon>Bacillus</taxon>
        <taxon>Bacillus cereus group</taxon>
    </lineage>
</organism>
<dbReference type="EMBL" id="CP002486">
    <property type="protein sequence ID" value="AGC39292.1"/>
    <property type="molecule type" value="Genomic_DNA"/>
</dbReference>
<dbReference type="AlphaFoldDB" id="A0A9W3K7R7"/>